<comment type="caution">
    <text evidence="2">The sequence shown here is derived from an EMBL/GenBank/DDBJ whole genome shotgun (WGS) entry which is preliminary data.</text>
</comment>
<gene>
    <name evidence="1" type="ORF">T10_11710</name>
    <name evidence="2" type="ORF">T10_1752</name>
</gene>
<proteinExistence type="predicted"/>
<accession>A0A0V1N3F0</accession>
<sequence>MHGKKLKSSLHKIANENLEKNQVICKECACQLMKIVRKDVQFAKKRVFLMNERFVTIDEINFELFLNRKPIPTFTPAVQTAEFDLNTLLVNFQISTSSIDNVKAKPARIQHVLFRLCRNQSRRLEHALFCLLARGYSSSMKSIFTARRQMCTFESFGVVSAAHRRRGPLRWQHDLLNHFPRR</sequence>
<name>A0A0V1N3F0_9BILA</name>
<evidence type="ECO:0000313" key="2">
    <source>
        <dbReference type="EMBL" id="KRZ78507.1"/>
    </source>
</evidence>
<dbReference type="EMBL" id="JYDO01000012">
    <property type="protein sequence ID" value="KRZ78507.1"/>
    <property type="molecule type" value="Genomic_DNA"/>
</dbReference>
<keyword evidence="3" id="KW-1185">Reference proteome</keyword>
<dbReference type="Proteomes" id="UP000054843">
    <property type="component" value="Unassembled WGS sequence"/>
</dbReference>
<protein>
    <submittedName>
        <fullName evidence="2">Uncharacterized protein</fullName>
    </submittedName>
</protein>
<organism evidence="2 3">
    <name type="scientific">Trichinella papuae</name>
    <dbReference type="NCBI Taxonomy" id="268474"/>
    <lineage>
        <taxon>Eukaryota</taxon>
        <taxon>Metazoa</taxon>
        <taxon>Ecdysozoa</taxon>
        <taxon>Nematoda</taxon>
        <taxon>Enoplea</taxon>
        <taxon>Dorylaimia</taxon>
        <taxon>Trichinellida</taxon>
        <taxon>Trichinellidae</taxon>
        <taxon>Trichinella</taxon>
    </lineage>
</organism>
<reference evidence="2 3" key="1">
    <citation type="submission" date="2015-01" db="EMBL/GenBank/DDBJ databases">
        <title>Evolution of Trichinella species and genotypes.</title>
        <authorList>
            <person name="Korhonen P.K."/>
            <person name="Edoardo P."/>
            <person name="Giuseppe L.R."/>
            <person name="Gasser R.B."/>
        </authorList>
    </citation>
    <scope>NUCLEOTIDE SEQUENCE [LARGE SCALE GENOMIC DNA]</scope>
    <source>
        <strain evidence="2">ISS1980</strain>
    </source>
</reference>
<evidence type="ECO:0000313" key="1">
    <source>
        <dbReference type="EMBL" id="KRZ68328.1"/>
    </source>
</evidence>
<evidence type="ECO:0000313" key="3">
    <source>
        <dbReference type="Proteomes" id="UP000054843"/>
    </source>
</evidence>
<dbReference type="EMBL" id="JYDO01000168">
    <property type="protein sequence ID" value="KRZ68328.1"/>
    <property type="molecule type" value="Genomic_DNA"/>
</dbReference>
<dbReference type="AlphaFoldDB" id="A0A0V1N3F0"/>